<dbReference type="FunFam" id="3.90.230.10:FF:000002">
    <property type="entry name" value="Xaa-Pro aminopeptidase 3"/>
    <property type="match status" value="1"/>
</dbReference>
<evidence type="ECO:0000256" key="8">
    <source>
        <dbReference type="ARBA" id="ARBA00023049"/>
    </source>
</evidence>
<keyword evidence="9" id="KW-0464">Manganese</keyword>
<evidence type="ECO:0000256" key="10">
    <source>
        <dbReference type="ARBA" id="ARBA00069363"/>
    </source>
</evidence>
<dbReference type="RefSeq" id="WP_208108178.1">
    <property type="nucleotide sequence ID" value="NZ_SNZP01000001.1"/>
</dbReference>
<dbReference type="Proteomes" id="UP000295611">
    <property type="component" value="Unassembled WGS sequence"/>
</dbReference>
<dbReference type="PANTHER" id="PTHR43226:SF4">
    <property type="entry name" value="XAA-PRO AMINOPEPTIDASE 3"/>
    <property type="match status" value="1"/>
</dbReference>
<evidence type="ECO:0000256" key="9">
    <source>
        <dbReference type="ARBA" id="ARBA00023211"/>
    </source>
</evidence>
<dbReference type="GO" id="GO:0006508">
    <property type="term" value="P:proteolysis"/>
    <property type="evidence" value="ECO:0007669"/>
    <property type="project" value="UniProtKB-KW"/>
</dbReference>
<dbReference type="PANTHER" id="PTHR43226">
    <property type="entry name" value="XAA-PRO AMINOPEPTIDASE 3"/>
    <property type="match status" value="1"/>
</dbReference>
<dbReference type="NCBIfam" id="NF008131">
    <property type="entry name" value="PRK10879.1"/>
    <property type="match status" value="1"/>
</dbReference>
<dbReference type="EMBL" id="SNZP01000001">
    <property type="protein sequence ID" value="TDR82945.1"/>
    <property type="molecule type" value="Genomic_DNA"/>
</dbReference>
<dbReference type="SUPFAM" id="SSF53092">
    <property type="entry name" value="Creatinase/prolidase N-terminal domain"/>
    <property type="match status" value="1"/>
</dbReference>
<dbReference type="InterPro" id="IPR000994">
    <property type="entry name" value="Pept_M24"/>
</dbReference>
<evidence type="ECO:0000256" key="4">
    <source>
        <dbReference type="ARBA" id="ARBA00012574"/>
    </source>
</evidence>
<dbReference type="Gene3D" id="3.90.230.10">
    <property type="entry name" value="Creatinase/methionine aminopeptidase superfamily"/>
    <property type="match status" value="1"/>
</dbReference>
<dbReference type="GO" id="GO:0070006">
    <property type="term" value="F:metalloaminopeptidase activity"/>
    <property type="evidence" value="ECO:0007669"/>
    <property type="project" value="InterPro"/>
</dbReference>
<dbReference type="InterPro" id="IPR052433">
    <property type="entry name" value="X-Pro_dipept-like"/>
</dbReference>
<dbReference type="CDD" id="cd01087">
    <property type="entry name" value="Prolidase"/>
    <property type="match status" value="1"/>
</dbReference>
<keyword evidence="5" id="KW-0645">Protease</keyword>
<evidence type="ECO:0000256" key="1">
    <source>
        <dbReference type="ARBA" id="ARBA00001424"/>
    </source>
</evidence>
<evidence type="ECO:0000256" key="5">
    <source>
        <dbReference type="ARBA" id="ARBA00022670"/>
    </source>
</evidence>
<comment type="cofactor">
    <cofactor evidence="2">
        <name>Mn(2+)</name>
        <dbReference type="ChEBI" id="CHEBI:29035"/>
    </cofactor>
</comment>
<dbReference type="PROSITE" id="PS00491">
    <property type="entry name" value="PROLINE_PEPTIDASE"/>
    <property type="match status" value="1"/>
</dbReference>
<comment type="similarity">
    <text evidence="3 13">Belongs to the peptidase M24B family.</text>
</comment>
<keyword evidence="7" id="KW-0378">Hydrolase</keyword>
<evidence type="ECO:0000256" key="11">
    <source>
        <dbReference type="ARBA" id="ARBA00075356"/>
    </source>
</evidence>
<dbReference type="InterPro" id="IPR029149">
    <property type="entry name" value="Creatin/AminoP/Spt16_N"/>
</dbReference>
<evidence type="ECO:0000256" key="6">
    <source>
        <dbReference type="ARBA" id="ARBA00022723"/>
    </source>
</evidence>
<dbReference type="Pfam" id="PF05195">
    <property type="entry name" value="AMP_N"/>
    <property type="match status" value="1"/>
</dbReference>
<dbReference type="GO" id="GO:0030145">
    <property type="term" value="F:manganese ion binding"/>
    <property type="evidence" value="ECO:0007669"/>
    <property type="project" value="InterPro"/>
</dbReference>
<evidence type="ECO:0000313" key="15">
    <source>
        <dbReference type="EMBL" id="TDR82945.1"/>
    </source>
</evidence>
<keyword evidence="16" id="KW-1185">Reference proteome</keyword>
<dbReference type="Pfam" id="PF00557">
    <property type="entry name" value="Peptidase_M24"/>
    <property type="match status" value="1"/>
</dbReference>
<feature type="domain" description="Aminopeptidase P N-terminal" evidence="14">
    <location>
        <begin position="1"/>
        <end position="131"/>
    </location>
</feature>
<dbReference type="EC" id="3.4.11.9" evidence="4"/>
<dbReference type="GO" id="GO:0005829">
    <property type="term" value="C:cytosol"/>
    <property type="evidence" value="ECO:0007669"/>
    <property type="project" value="TreeGrafter"/>
</dbReference>
<dbReference type="Gene3D" id="3.40.350.10">
    <property type="entry name" value="Creatinase/prolidase N-terminal domain"/>
    <property type="match status" value="1"/>
</dbReference>
<reference evidence="15 16" key="1">
    <citation type="submission" date="2019-03" db="EMBL/GenBank/DDBJ databases">
        <title>Genomic Encyclopedia of Type Strains, Phase III (KMG-III): the genomes of soil and plant-associated and newly described type strains.</title>
        <authorList>
            <person name="Whitman W."/>
        </authorList>
    </citation>
    <scope>NUCLEOTIDE SEQUENCE [LARGE SCALE GENOMIC DNA]</scope>
    <source>
        <strain evidence="15 16">CECT 8976</strain>
    </source>
</reference>
<proteinExistence type="inferred from homology"/>
<dbReference type="InterPro" id="IPR001131">
    <property type="entry name" value="Peptidase_M24B_aminopep-P_CS"/>
</dbReference>
<keyword evidence="15" id="KW-0031">Aminopeptidase</keyword>
<evidence type="ECO:0000313" key="16">
    <source>
        <dbReference type="Proteomes" id="UP000295611"/>
    </source>
</evidence>
<comment type="caution">
    <text evidence="15">The sequence shown here is derived from an EMBL/GenBank/DDBJ whole genome shotgun (WGS) entry which is preliminary data.</text>
</comment>
<dbReference type="InterPro" id="IPR036005">
    <property type="entry name" value="Creatinase/aminopeptidase-like"/>
</dbReference>
<organism evidence="15 16">
    <name type="scientific">Paludibacterium purpuratum</name>
    <dbReference type="NCBI Taxonomy" id="1144873"/>
    <lineage>
        <taxon>Bacteria</taxon>
        <taxon>Pseudomonadati</taxon>
        <taxon>Pseudomonadota</taxon>
        <taxon>Betaproteobacteria</taxon>
        <taxon>Neisseriales</taxon>
        <taxon>Chromobacteriaceae</taxon>
        <taxon>Paludibacterium</taxon>
    </lineage>
</organism>
<keyword evidence="6 13" id="KW-0479">Metal-binding</keyword>
<dbReference type="InterPro" id="IPR007865">
    <property type="entry name" value="Aminopep_P_N"/>
</dbReference>
<name>A0A4R7BFU3_9NEIS</name>
<gene>
    <name evidence="15" type="ORF">DFP86_101339</name>
</gene>
<keyword evidence="8" id="KW-0482">Metalloprotease</keyword>
<accession>A0A4R7BFU3</accession>
<protein>
    <recommendedName>
        <fullName evidence="10">Xaa-Pro aminopeptidase</fullName>
        <ecNumber evidence="4">3.4.11.9</ecNumber>
    </recommendedName>
    <alternativeName>
        <fullName evidence="11">Aminopeptidase P II</fullName>
    </alternativeName>
    <alternativeName>
        <fullName evidence="12">X-Pro aminopeptidase</fullName>
    </alternativeName>
</protein>
<evidence type="ECO:0000256" key="3">
    <source>
        <dbReference type="ARBA" id="ARBA00008766"/>
    </source>
</evidence>
<dbReference type="SMART" id="SM01011">
    <property type="entry name" value="AMP_N"/>
    <property type="match status" value="1"/>
</dbReference>
<evidence type="ECO:0000256" key="13">
    <source>
        <dbReference type="RuleBase" id="RU000590"/>
    </source>
</evidence>
<sequence length="429" mass="47617">MKQMHAERRARLMAQIGSGVVVLATAPEAIRNADTHYPYRSDSHFWYLTGFGEPGAVLVLDATNKKSILFCREKNPEREVWDGFRYGPEGAKQEFDFDEAYVVGELDSRMPDILAGQPSVHWPVGRNAAFDARVSGWLDELRARFRIGVEVPAHFGDVLALLDEMRIVKDEYEIGMLRRAGKLSAEAHVRAMQATRPGMNEYQIEAEILHTFIKNGARYPSYESIVAGGANACTLHYVGNNQRLNDGELLLIDAGCELNGYAGDITRTFPVNGKFSAAQRDVYEIVLAAELAAIDTLRPGARFNAPGDAALRVLAQGMIDLKLLAGTVDGIIESEAYRQFYMHGVGHMIGLDVHDVGKRKVGGEWREFKPGMCTTVEPGLYIRPADNVPEALRNIGIRIEDDVLITHEGREIYTAEVPKRIDDIEALMA</sequence>
<evidence type="ECO:0000256" key="2">
    <source>
        <dbReference type="ARBA" id="ARBA00001936"/>
    </source>
</evidence>
<evidence type="ECO:0000256" key="12">
    <source>
        <dbReference type="ARBA" id="ARBA00081411"/>
    </source>
</evidence>
<comment type="catalytic activity">
    <reaction evidence="1">
        <text>Release of any N-terminal amino acid, including proline, that is linked to proline, even from a dipeptide or tripeptide.</text>
        <dbReference type="EC" id="3.4.11.9"/>
    </reaction>
</comment>
<evidence type="ECO:0000256" key="7">
    <source>
        <dbReference type="ARBA" id="ARBA00022801"/>
    </source>
</evidence>
<evidence type="ECO:0000259" key="14">
    <source>
        <dbReference type="SMART" id="SM01011"/>
    </source>
</evidence>
<dbReference type="SUPFAM" id="SSF55920">
    <property type="entry name" value="Creatinase/aminopeptidase"/>
    <property type="match status" value="1"/>
</dbReference>
<dbReference type="AlphaFoldDB" id="A0A4R7BFU3"/>